<evidence type="ECO:0000256" key="2">
    <source>
        <dbReference type="SAM" id="MobiDB-lite"/>
    </source>
</evidence>
<dbReference type="PANTHER" id="PTHR31956">
    <property type="entry name" value="NON-SPECIFIC PHOSPHOLIPASE C4-RELATED"/>
    <property type="match status" value="1"/>
</dbReference>
<name>A0ABR7Q4T2_9FLAO</name>
<feature type="compositionally biased region" description="Polar residues" evidence="2">
    <location>
        <begin position="65"/>
        <end position="74"/>
    </location>
</feature>
<feature type="region of interest" description="Disordered" evidence="2">
    <location>
        <begin position="140"/>
        <end position="162"/>
    </location>
</feature>
<reference evidence="3 4" key="1">
    <citation type="submission" date="2020-07" db="EMBL/GenBank/DDBJ databases">
        <title>Description of Kordia aestuariivivens sp. nov., isolated from a tidal flat.</title>
        <authorList>
            <person name="Park S."/>
            <person name="Yoon J.-H."/>
        </authorList>
    </citation>
    <scope>NUCLEOTIDE SEQUENCE [LARGE SCALE GENOMIC DNA]</scope>
    <source>
        <strain evidence="3 4">YSTF-M3</strain>
    </source>
</reference>
<keyword evidence="1" id="KW-0378">Hydrolase</keyword>
<dbReference type="Gene3D" id="3.40.720.10">
    <property type="entry name" value="Alkaline Phosphatase, subunit A"/>
    <property type="match status" value="2"/>
</dbReference>
<feature type="region of interest" description="Disordered" evidence="2">
    <location>
        <begin position="52"/>
        <end position="74"/>
    </location>
</feature>
<dbReference type="Proteomes" id="UP000619238">
    <property type="component" value="Unassembled WGS sequence"/>
</dbReference>
<feature type="compositionally biased region" description="Basic and acidic residues" evidence="2">
    <location>
        <begin position="525"/>
        <end position="538"/>
    </location>
</feature>
<gene>
    <name evidence="3" type="ORF">H2O64_01855</name>
</gene>
<proteinExistence type="predicted"/>
<dbReference type="InterPro" id="IPR007312">
    <property type="entry name" value="Phosphoesterase"/>
</dbReference>
<evidence type="ECO:0000313" key="4">
    <source>
        <dbReference type="Proteomes" id="UP000619238"/>
    </source>
</evidence>
<accession>A0ABR7Q4T2</accession>
<protein>
    <submittedName>
        <fullName evidence="3">Phosphoesterase</fullName>
    </submittedName>
</protein>
<dbReference type="PANTHER" id="PTHR31956:SF1">
    <property type="entry name" value="NON-SPECIFIC PHOSPHOLIPASE C1"/>
    <property type="match status" value="1"/>
</dbReference>
<dbReference type="InterPro" id="IPR017850">
    <property type="entry name" value="Alkaline_phosphatase_core_sf"/>
</dbReference>
<dbReference type="SUPFAM" id="SSF53649">
    <property type="entry name" value="Alkaline phosphatase-like"/>
    <property type="match status" value="1"/>
</dbReference>
<keyword evidence="4" id="KW-1185">Reference proteome</keyword>
<evidence type="ECO:0000256" key="1">
    <source>
        <dbReference type="ARBA" id="ARBA00022801"/>
    </source>
</evidence>
<sequence length="538" mass="60574">MAATESKRASEKNKIKHVIVVMFENRSFDHMLGYLYNDSYKDKNVDKKNINRSPLGHPFEGLTGKETNPDNNGESIQVFPIDKNDKYAYYMPKMNPGEGFMNTNFQLFGGLNPPYQSGIAPNQGFVRDFENKIAEKYFGDPPLKKKTTSNSNSSSHPTKKVYDKTYDHSKDYKNENYKNWYQHHSPPTSGIEIVSKFSGTAPKDIMGMYTPDLLPILSNLAKGYAVCDQYHCSVPSETLPNRAFMHMATSDGHLYDELKSYSAKSIFKNLSDHNHSWGIFADKLQKPYTYSFCQDVADNPTPENCFFGTFEDFKLGLNNGTLPDYTFLEPSWGSYGNSQHPNYDVAAGEAYMLEVYNAVRESKYWEDTLLVINYDEHGGCYDHITPPEGAVPPSPTTQNKNGFKFDRFGVRVPCILISPWIEAGTVYRTKSETPLDHTSLLKTIEVLFDLPPLTGRDAAASDVLDVLTREEVRKDNPMEGIKPPVADASVKIPNHASQIVRAQADAITDKINRDSGAQNTTPAFHSDEEAAKYIHQES</sequence>
<organism evidence="3 4">
    <name type="scientific">Kordia aestuariivivens</name>
    <dbReference type="NCBI Taxonomy" id="2759037"/>
    <lineage>
        <taxon>Bacteria</taxon>
        <taxon>Pseudomonadati</taxon>
        <taxon>Bacteroidota</taxon>
        <taxon>Flavobacteriia</taxon>
        <taxon>Flavobacteriales</taxon>
        <taxon>Flavobacteriaceae</taxon>
        <taxon>Kordia</taxon>
    </lineage>
</organism>
<feature type="region of interest" description="Disordered" evidence="2">
    <location>
        <begin position="511"/>
        <end position="538"/>
    </location>
</feature>
<comment type="caution">
    <text evidence="3">The sequence shown here is derived from an EMBL/GenBank/DDBJ whole genome shotgun (WGS) entry which is preliminary data.</text>
</comment>
<dbReference type="Pfam" id="PF04185">
    <property type="entry name" value="Phosphoesterase"/>
    <property type="match status" value="2"/>
</dbReference>
<evidence type="ECO:0000313" key="3">
    <source>
        <dbReference type="EMBL" id="MBC8753396.1"/>
    </source>
</evidence>
<dbReference type="RefSeq" id="WP_187560432.1">
    <property type="nucleotide sequence ID" value="NZ_JACGWS010000001.1"/>
</dbReference>
<dbReference type="EMBL" id="JACGWS010000001">
    <property type="protein sequence ID" value="MBC8753396.1"/>
    <property type="molecule type" value="Genomic_DNA"/>
</dbReference>